<reference evidence="3 4" key="1">
    <citation type="submission" date="2017-03" db="EMBL/GenBank/DDBJ databases">
        <title>Draft genome sequence of Streptomyces scabrisporus NF3, endophyte isolated from Amphipterygium adstringens.</title>
        <authorList>
            <person name="Vazquez M."/>
            <person name="Ceapa C.D."/>
            <person name="Rodriguez Luna D."/>
            <person name="Sanchez Esquivel S."/>
        </authorList>
    </citation>
    <scope>NUCLEOTIDE SEQUENCE [LARGE SCALE GENOMIC DNA]</scope>
    <source>
        <strain evidence="3 4">NF3</strain>
    </source>
</reference>
<gene>
    <name evidence="3" type="ORF">B4N89_11835</name>
</gene>
<accession>A0A1T3NXJ3</accession>
<dbReference type="PANTHER" id="PTHR35526:SF3">
    <property type="entry name" value="ANTI-SIGMA-F FACTOR RSBW"/>
    <property type="match status" value="1"/>
</dbReference>
<comment type="caution">
    <text evidence="3">The sequence shown here is derived from an EMBL/GenBank/DDBJ whole genome shotgun (WGS) entry which is preliminary data.</text>
</comment>
<sequence>MLDVGRFFFLPGEYGVSQRRPTSNWGEDMPATRIHAPADRAGHHMLAPVAELRCVGTAEVVRHVRNFVHECAIGAGASADTAQTTKLLASELVSNAVRHTPDGTVVRVELLHDVPCGQLVVGVEDGGAAIPAAPRRRRPSWDAESGRGIPLMTSLANECGVTPLPDGKRVWFALAMG</sequence>
<dbReference type="AlphaFoldDB" id="A0A1T3NXJ3"/>
<evidence type="ECO:0000259" key="2">
    <source>
        <dbReference type="Pfam" id="PF13581"/>
    </source>
</evidence>
<dbReference type="Gene3D" id="3.30.565.10">
    <property type="entry name" value="Histidine kinase-like ATPase, C-terminal domain"/>
    <property type="match status" value="1"/>
</dbReference>
<keyword evidence="4" id="KW-1185">Reference proteome</keyword>
<evidence type="ECO:0000256" key="1">
    <source>
        <dbReference type="ARBA" id="ARBA00022527"/>
    </source>
</evidence>
<dbReference type="GO" id="GO:0004674">
    <property type="term" value="F:protein serine/threonine kinase activity"/>
    <property type="evidence" value="ECO:0007669"/>
    <property type="project" value="UniProtKB-KW"/>
</dbReference>
<dbReference type="InterPro" id="IPR036890">
    <property type="entry name" value="HATPase_C_sf"/>
</dbReference>
<dbReference type="STRING" id="159449.B4N89_11835"/>
<keyword evidence="1" id="KW-0723">Serine/threonine-protein kinase</keyword>
<keyword evidence="1" id="KW-0418">Kinase</keyword>
<keyword evidence="1" id="KW-0808">Transferase</keyword>
<dbReference type="CDD" id="cd16936">
    <property type="entry name" value="HATPase_RsbW-like"/>
    <property type="match status" value="1"/>
</dbReference>
<dbReference type="InterPro" id="IPR003594">
    <property type="entry name" value="HATPase_dom"/>
</dbReference>
<organism evidence="3 4">
    <name type="scientific">Embleya scabrispora</name>
    <dbReference type="NCBI Taxonomy" id="159449"/>
    <lineage>
        <taxon>Bacteria</taxon>
        <taxon>Bacillati</taxon>
        <taxon>Actinomycetota</taxon>
        <taxon>Actinomycetes</taxon>
        <taxon>Kitasatosporales</taxon>
        <taxon>Streptomycetaceae</taxon>
        <taxon>Embleya</taxon>
    </lineage>
</organism>
<protein>
    <recommendedName>
        <fullName evidence="2">Histidine kinase/HSP90-like ATPase domain-containing protein</fullName>
    </recommendedName>
</protein>
<dbReference type="SUPFAM" id="SSF55874">
    <property type="entry name" value="ATPase domain of HSP90 chaperone/DNA topoisomerase II/histidine kinase"/>
    <property type="match status" value="1"/>
</dbReference>
<dbReference type="PANTHER" id="PTHR35526">
    <property type="entry name" value="ANTI-SIGMA-F FACTOR RSBW-RELATED"/>
    <property type="match status" value="1"/>
</dbReference>
<dbReference type="Proteomes" id="UP000190037">
    <property type="component" value="Unassembled WGS sequence"/>
</dbReference>
<evidence type="ECO:0000313" key="3">
    <source>
        <dbReference type="EMBL" id="OPC81543.1"/>
    </source>
</evidence>
<proteinExistence type="predicted"/>
<feature type="domain" description="Histidine kinase/HSP90-like ATPase" evidence="2">
    <location>
        <begin position="57"/>
        <end position="172"/>
    </location>
</feature>
<dbReference type="Pfam" id="PF13581">
    <property type="entry name" value="HATPase_c_2"/>
    <property type="match status" value="1"/>
</dbReference>
<dbReference type="InterPro" id="IPR050267">
    <property type="entry name" value="Anti-sigma-factor_SerPK"/>
</dbReference>
<evidence type="ECO:0000313" key="4">
    <source>
        <dbReference type="Proteomes" id="UP000190037"/>
    </source>
</evidence>
<name>A0A1T3NXJ3_9ACTN</name>
<dbReference type="EMBL" id="MWQN01000001">
    <property type="protein sequence ID" value="OPC81543.1"/>
    <property type="molecule type" value="Genomic_DNA"/>
</dbReference>